<evidence type="ECO:0000313" key="2">
    <source>
        <dbReference type="EMBL" id="TWT79760.1"/>
    </source>
</evidence>
<keyword evidence="3" id="KW-1185">Reference proteome</keyword>
<dbReference type="RefSeq" id="WP_419193953.1">
    <property type="nucleotide sequence ID" value="NZ_SJPJ01000001.1"/>
</dbReference>
<feature type="transmembrane region" description="Helical" evidence="1">
    <location>
        <begin position="61"/>
        <end position="83"/>
    </location>
</feature>
<keyword evidence="1" id="KW-0472">Membrane</keyword>
<comment type="caution">
    <text evidence="2">The sequence shown here is derived from an EMBL/GenBank/DDBJ whole genome shotgun (WGS) entry which is preliminary data.</text>
</comment>
<organism evidence="2 3">
    <name type="scientific">Novipirellula herctigrandis</name>
    <dbReference type="NCBI Taxonomy" id="2527986"/>
    <lineage>
        <taxon>Bacteria</taxon>
        <taxon>Pseudomonadati</taxon>
        <taxon>Planctomycetota</taxon>
        <taxon>Planctomycetia</taxon>
        <taxon>Pirellulales</taxon>
        <taxon>Pirellulaceae</taxon>
        <taxon>Novipirellula</taxon>
    </lineage>
</organism>
<reference evidence="2 3" key="1">
    <citation type="submission" date="2019-02" db="EMBL/GenBank/DDBJ databases">
        <title>Deep-cultivation of Planctomycetes and their phenomic and genomic characterization uncovers novel biology.</title>
        <authorList>
            <person name="Wiegand S."/>
            <person name="Jogler M."/>
            <person name="Boedeker C."/>
            <person name="Pinto D."/>
            <person name="Vollmers J."/>
            <person name="Rivas-Marin E."/>
            <person name="Kohn T."/>
            <person name="Peeters S.H."/>
            <person name="Heuer A."/>
            <person name="Rast P."/>
            <person name="Oberbeckmann S."/>
            <person name="Bunk B."/>
            <person name="Jeske O."/>
            <person name="Meyerdierks A."/>
            <person name="Storesund J.E."/>
            <person name="Kallscheuer N."/>
            <person name="Luecker S."/>
            <person name="Lage O.M."/>
            <person name="Pohl T."/>
            <person name="Merkel B.J."/>
            <person name="Hornburger P."/>
            <person name="Mueller R.-W."/>
            <person name="Bruemmer F."/>
            <person name="Labrenz M."/>
            <person name="Spormann A.M."/>
            <person name="Op Den Camp H."/>
            <person name="Overmann J."/>
            <person name="Amann R."/>
            <person name="Jetten M.S.M."/>
            <person name="Mascher T."/>
            <person name="Medema M.H."/>
            <person name="Devos D.P."/>
            <person name="Kaster A.-K."/>
            <person name="Ovreas L."/>
            <person name="Rohde M."/>
            <person name="Galperin M.Y."/>
            <person name="Jogler C."/>
        </authorList>
    </citation>
    <scope>NUCLEOTIDE SEQUENCE [LARGE SCALE GENOMIC DNA]</scope>
    <source>
        <strain evidence="2 3">CA13</strain>
    </source>
</reference>
<accession>A0A5C5YXY0</accession>
<feature type="transmembrane region" description="Helical" evidence="1">
    <location>
        <begin position="31"/>
        <end position="55"/>
    </location>
</feature>
<keyword evidence="1" id="KW-0812">Transmembrane</keyword>
<dbReference type="EMBL" id="SJPJ01000001">
    <property type="protein sequence ID" value="TWT79760.1"/>
    <property type="molecule type" value="Genomic_DNA"/>
</dbReference>
<proteinExistence type="predicted"/>
<dbReference type="AlphaFoldDB" id="A0A5C5YXY0"/>
<evidence type="ECO:0000313" key="3">
    <source>
        <dbReference type="Proteomes" id="UP000315010"/>
    </source>
</evidence>
<evidence type="ECO:0000256" key="1">
    <source>
        <dbReference type="SAM" id="Phobius"/>
    </source>
</evidence>
<keyword evidence="1" id="KW-1133">Transmembrane helix</keyword>
<protein>
    <submittedName>
        <fullName evidence="2">Uncharacterized protein</fullName>
    </submittedName>
</protein>
<name>A0A5C5YXY0_9BACT</name>
<dbReference type="Proteomes" id="UP000315010">
    <property type="component" value="Unassembled WGS sequence"/>
</dbReference>
<feature type="transmembrane region" description="Helical" evidence="1">
    <location>
        <begin position="90"/>
        <end position="110"/>
    </location>
</feature>
<gene>
    <name evidence="2" type="ORF">CA13_11670</name>
</gene>
<sequence length="119" mass="12612">MNPDKNPYSAPTSIIPSPAIGDTSNHRGRSFIAFILAVTTFGTGIALCVLWNLGIIDLGPIGNFVIGVLLFCAMALLTAAIHYRNGLQGYALAFMAFVPCALVPTILYAMHLAGVLTLF</sequence>